<comment type="catalytic activity">
    <reaction evidence="8">
        <text>L-tyrosyl-[protein] + ATP = O-phospho-L-tyrosyl-[protein] + ADP + H(+)</text>
        <dbReference type="Rhea" id="RHEA:10596"/>
        <dbReference type="Rhea" id="RHEA-COMP:10136"/>
        <dbReference type="Rhea" id="RHEA-COMP:20101"/>
        <dbReference type="ChEBI" id="CHEBI:15378"/>
        <dbReference type="ChEBI" id="CHEBI:30616"/>
        <dbReference type="ChEBI" id="CHEBI:46858"/>
        <dbReference type="ChEBI" id="CHEBI:61978"/>
        <dbReference type="ChEBI" id="CHEBI:456216"/>
        <dbReference type="EC" id="2.7.10.2"/>
    </reaction>
</comment>
<dbReference type="EMBL" id="JAUBDH010000001">
    <property type="protein sequence ID" value="MDW0108872.1"/>
    <property type="molecule type" value="Genomic_DNA"/>
</dbReference>
<dbReference type="GO" id="GO:0004715">
    <property type="term" value="F:non-membrane spanning protein tyrosine kinase activity"/>
    <property type="evidence" value="ECO:0007669"/>
    <property type="project" value="UniProtKB-EC"/>
</dbReference>
<feature type="domain" description="AAA" evidence="9">
    <location>
        <begin position="61"/>
        <end position="189"/>
    </location>
</feature>
<keyword evidence="6" id="KW-0067">ATP-binding</keyword>
<name>A0ABU4FXM1_9BACL</name>
<sequence length="236" mass="25959">MTLFKKKKKPLQKAARKLITVDNTKSIISEQFRTVRTNIHFSTADNDLRSILITSSSPSEGKSTCAANIAVVFAQEGRKVLLIDSDMRKPTMHHTFRLNNGTGLSSVLTRQAEIADVVMDTAIENLHVMPCGPIPPNPAELIGSQTMKALIEQLKLEFDLLVFDAPPLLSVADAQILSNECDGTILVVDTGSTEKDSALKAKETLQSANARILGVLMNNYALAKDHYYYQYYGTSE</sequence>
<evidence type="ECO:0000256" key="3">
    <source>
        <dbReference type="ARBA" id="ARBA00022679"/>
    </source>
</evidence>
<protein>
    <recommendedName>
        <fullName evidence="2">non-specific protein-tyrosine kinase</fullName>
        <ecNumber evidence="2">2.7.10.2</ecNumber>
    </recommendedName>
</protein>
<reference evidence="10 11" key="1">
    <citation type="submission" date="2023-06" db="EMBL/GenBank/DDBJ databases">
        <title>Sporosarcina sp. nov., isolated from Korean traditional fermented seafood 'Jeotgal'.</title>
        <authorList>
            <person name="Yang A.-I."/>
            <person name="Shin N.-R."/>
        </authorList>
    </citation>
    <scope>NUCLEOTIDE SEQUENCE [LARGE SCALE GENOMIC DNA]</scope>
    <source>
        <strain evidence="10 11">KCTC3840</strain>
    </source>
</reference>
<comment type="caution">
    <text evidence="10">The sequence shown here is derived from an EMBL/GenBank/DDBJ whole genome shotgun (WGS) entry which is preliminary data.</text>
</comment>
<evidence type="ECO:0000313" key="10">
    <source>
        <dbReference type="EMBL" id="MDW0108872.1"/>
    </source>
</evidence>
<keyword evidence="11" id="KW-1185">Reference proteome</keyword>
<dbReference type="CDD" id="cd05387">
    <property type="entry name" value="BY-kinase"/>
    <property type="match status" value="1"/>
</dbReference>
<evidence type="ECO:0000256" key="2">
    <source>
        <dbReference type="ARBA" id="ARBA00011903"/>
    </source>
</evidence>
<dbReference type="PANTHER" id="PTHR32309:SF13">
    <property type="entry name" value="FERRIC ENTEROBACTIN TRANSPORT PROTEIN FEPE"/>
    <property type="match status" value="1"/>
</dbReference>
<keyword evidence="4" id="KW-0547">Nucleotide-binding</keyword>
<dbReference type="InterPro" id="IPR005702">
    <property type="entry name" value="Wzc-like_C"/>
</dbReference>
<evidence type="ECO:0000259" key="9">
    <source>
        <dbReference type="Pfam" id="PF13614"/>
    </source>
</evidence>
<gene>
    <name evidence="10" type="ORF">QT716_02285</name>
</gene>
<accession>A0ABU4FXM1</accession>
<comment type="similarity">
    <text evidence="1">Belongs to the CpsD/CapB family.</text>
</comment>
<evidence type="ECO:0000256" key="7">
    <source>
        <dbReference type="ARBA" id="ARBA00023137"/>
    </source>
</evidence>
<dbReference type="PANTHER" id="PTHR32309">
    <property type="entry name" value="TYROSINE-PROTEIN KINASE"/>
    <property type="match status" value="1"/>
</dbReference>
<evidence type="ECO:0000313" key="11">
    <source>
        <dbReference type="Proteomes" id="UP001280629"/>
    </source>
</evidence>
<dbReference type="InterPro" id="IPR025669">
    <property type="entry name" value="AAA_dom"/>
</dbReference>
<evidence type="ECO:0000256" key="1">
    <source>
        <dbReference type="ARBA" id="ARBA00007316"/>
    </source>
</evidence>
<keyword evidence="3 10" id="KW-0808">Transferase</keyword>
<evidence type="ECO:0000256" key="4">
    <source>
        <dbReference type="ARBA" id="ARBA00022741"/>
    </source>
</evidence>
<evidence type="ECO:0000256" key="6">
    <source>
        <dbReference type="ARBA" id="ARBA00022840"/>
    </source>
</evidence>
<dbReference type="SUPFAM" id="SSF52540">
    <property type="entry name" value="P-loop containing nucleoside triphosphate hydrolases"/>
    <property type="match status" value="1"/>
</dbReference>
<dbReference type="InterPro" id="IPR027417">
    <property type="entry name" value="P-loop_NTPase"/>
</dbReference>
<organism evidence="10 11">
    <name type="scientific">Sporosarcina aquimarina</name>
    <dbReference type="NCBI Taxonomy" id="114975"/>
    <lineage>
        <taxon>Bacteria</taxon>
        <taxon>Bacillati</taxon>
        <taxon>Bacillota</taxon>
        <taxon>Bacilli</taxon>
        <taxon>Bacillales</taxon>
        <taxon>Caryophanaceae</taxon>
        <taxon>Sporosarcina</taxon>
    </lineage>
</organism>
<dbReference type="Gene3D" id="3.40.50.300">
    <property type="entry name" value="P-loop containing nucleotide triphosphate hydrolases"/>
    <property type="match status" value="1"/>
</dbReference>
<keyword evidence="5 10" id="KW-0418">Kinase</keyword>
<dbReference type="Proteomes" id="UP001280629">
    <property type="component" value="Unassembled WGS sequence"/>
</dbReference>
<keyword evidence="7" id="KW-0829">Tyrosine-protein kinase</keyword>
<dbReference type="Pfam" id="PF13614">
    <property type="entry name" value="AAA_31"/>
    <property type="match status" value="1"/>
</dbReference>
<dbReference type="InterPro" id="IPR050445">
    <property type="entry name" value="Bact_polysacc_biosynth/exp"/>
</dbReference>
<evidence type="ECO:0000256" key="5">
    <source>
        <dbReference type="ARBA" id="ARBA00022777"/>
    </source>
</evidence>
<proteinExistence type="inferred from homology"/>
<evidence type="ECO:0000256" key="8">
    <source>
        <dbReference type="ARBA" id="ARBA00051245"/>
    </source>
</evidence>
<dbReference type="NCBIfam" id="TIGR01007">
    <property type="entry name" value="eps_fam"/>
    <property type="match status" value="1"/>
</dbReference>
<dbReference type="EC" id="2.7.10.2" evidence="2"/>
<dbReference type="RefSeq" id="WP_317934164.1">
    <property type="nucleotide sequence ID" value="NZ_JAUBDH010000001.1"/>
</dbReference>